<evidence type="ECO:0000313" key="1">
    <source>
        <dbReference type="EMBL" id="KAK3735982.1"/>
    </source>
</evidence>
<sequence length="107" mass="11599">MGFRLTAQSDSNSATSSYSYTEPALYDEDDYVVIPSPRISFPVKSVKIVSGHSSNTLSLCEVFIFGAQQIETGVGRYSKINLLELSCTVPGDISSVRISLTTLPKSQ</sequence>
<gene>
    <name evidence="1" type="ORF">RRG08_064940</name>
</gene>
<organism evidence="1 2">
    <name type="scientific">Elysia crispata</name>
    <name type="common">lettuce slug</name>
    <dbReference type="NCBI Taxonomy" id="231223"/>
    <lineage>
        <taxon>Eukaryota</taxon>
        <taxon>Metazoa</taxon>
        <taxon>Spiralia</taxon>
        <taxon>Lophotrochozoa</taxon>
        <taxon>Mollusca</taxon>
        <taxon>Gastropoda</taxon>
        <taxon>Heterobranchia</taxon>
        <taxon>Euthyneura</taxon>
        <taxon>Panpulmonata</taxon>
        <taxon>Sacoglossa</taxon>
        <taxon>Placobranchoidea</taxon>
        <taxon>Plakobranchidae</taxon>
        <taxon>Elysia</taxon>
    </lineage>
</organism>
<reference evidence="1" key="1">
    <citation type="journal article" date="2023" name="G3 (Bethesda)">
        <title>A reference genome for the long-term kleptoplast-retaining sea slug Elysia crispata morphotype clarki.</title>
        <authorList>
            <person name="Eastman K.E."/>
            <person name="Pendleton A.L."/>
            <person name="Shaikh M.A."/>
            <person name="Suttiyut T."/>
            <person name="Ogas R."/>
            <person name="Tomko P."/>
            <person name="Gavelis G."/>
            <person name="Widhalm J.R."/>
            <person name="Wisecaver J.H."/>
        </authorList>
    </citation>
    <scope>NUCLEOTIDE SEQUENCE</scope>
    <source>
        <strain evidence="1">ECLA1</strain>
    </source>
</reference>
<dbReference type="AlphaFoldDB" id="A0AAE1CUM8"/>
<protein>
    <submittedName>
        <fullName evidence="1">Uncharacterized protein</fullName>
    </submittedName>
</protein>
<dbReference type="EMBL" id="JAWDGP010006755">
    <property type="protein sequence ID" value="KAK3735982.1"/>
    <property type="molecule type" value="Genomic_DNA"/>
</dbReference>
<keyword evidence="2" id="KW-1185">Reference proteome</keyword>
<name>A0AAE1CUM8_9GAST</name>
<dbReference type="Proteomes" id="UP001283361">
    <property type="component" value="Unassembled WGS sequence"/>
</dbReference>
<comment type="caution">
    <text evidence="1">The sequence shown here is derived from an EMBL/GenBank/DDBJ whole genome shotgun (WGS) entry which is preliminary data.</text>
</comment>
<proteinExistence type="predicted"/>
<evidence type="ECO:0000313" key="2">
    <source>
        <dbReference type="Proteomes" id="UP001283361"/>
    </source>
</evidence>
<accession>A0AAE1CUM8</accession>